<keyword evidence="1" id="KW-0472">Membrane</keyword>
<comment type="caution">
    <text evidence="2">The sequence shown here is derived from an EMBL/GenBank/DDBJ whole genome shotgun (WGS) entry which is preliminary data.</text>
</comment>
<gene>
    <name evidence="2" type="ORF">CK203_085936</name>
</gene>
<feature type="transmembrane region" description="Helical" evidence="1">
    <location>
        <begin position="270"/>
        <end position="287"/>
    </location>
</feature>
<dbReference type="EMBL" id="QGNW01001481">
    <property type="protein sequence ID" value="RVW39506.1"/>
    <property type="molecule type" value="Genomic_DNA"/>
</dbReference>
<feature type="transmembrane region" description="Helical" evidence="1">
    <location>
        <begin position="293"/>
        <end position="310"/>
    </location>
</feature>
<dbReference type="CDD" id="cd09272">
    <property type="entry name" value="RNase_HI_RT_Ty1"/>
    <property type="match status" value="1"/>
</dbReference>
<dbReference type="Proteomes" id="UP000288805">
    <property type="component" value="Unassembled WGS sequence"/>
</dbReference>
<evidence type="ECO:0008006" key="4">
    <source>
        <dbReference type="Google" id="ProtNLM"/>
    </source>
</evidence>
<keyword evidence="1" id="KW-1133">Transmembrane helix</keyword>
<dbReference type="PANTHER" id="PTHR11439">
    <property type="entry name" value="GAG-POL-RELATED RETROTRANSPOSON"/>
    <property type="match status" value="1"/>
</dbReference>
<name>A0A438DVH6_VITVI</name>
<organism evidence="2 3">
    <name type="scientific">Vitis vinifera</name>
    <name type="common">Grape</name>
    <dbReference type="NCBI Taxonomy" id="29760"/>
    <lineage>
        <taxon>Eukaryota</taxon>
        <taxon>Viridiplantae</taxon>
        <taxon>Streptophyta</taxon>
        <taxon>Embryophyta</taxon>
        <taxon>Tracheophyta</taxon>
        <taxon>Spermatophyta</taxon>
        <taxon>Magnoliopsida</taxon>
        <taxon>eudicotyledons</taxon>
        <taxon>Gunneridae</taxon>
        <taxon>Pentapetalae</taxon>
        <taxon>rosids</taxon>
        <taxon>Vitales</taxon>
        <taxon>Vitaceae</taxon>
        <taxon>Viteae</taxon>
        <taxon>Vitis</taxon>
    </lineage>
</organism>
<keyword evidence="1" id="KW-0812">Transmembrane</keyword>
<reference evidence="2 3" key="1">
    <citation type="journal article" date="2018" name="PLoS Genet.">
        <title>Population sequencing reveals clonal diversity and ancestral inbreeding in the grapevine cultivar Chardonnay.</title>
        <authorList>
            <person name="Roach M.J."/>
            <person name="Johnson D.L."/>
            <person name="Bohlmann J."/>
            <person name="van Vuuren H.J."/>
            <person name="Jones S.J."/>
            <person name="Pretorius I.S."/>
            <person name="Schmidt S.A."/>
            <person name="Borneman A.R."/>
        </authorList>
    </citation>
    <scope>NUCLEOTIDE SEQUENCE [LARGE SCALE GENOMIC DNA]</scope>
    <source>
        <strain evidence="3">cv. Chardonnay</strain>
        <tissue evidence="2">Leaf</tissue>
    </source>
</reference>
<sequence length="518" mass="59086">MDIMATKNPIFASVISGSLTITSEKLIGSENYLSWSASVELWFMGQGYEDHLVTPEDAIPDVDKVKWKQIDAQLCSILWQSVHPKIFHHLRAYKTCFKFFTQAKGLYTNDIQRFYKVVSDIVHVRQQDMDLSTYIGWIASLKEEFLTLMPFTNDLESVRDQILASPSVPSLDDVFARLLHLSSTQTEYRKTIGIGRESQGLYHLTSPSFPAACISTDAPLLIHSRLGHSSLSKFQKTVPRFSTLFCRLRDKLSAKATKCIFLGYSQLQKAIIVIPLTLIVIFSPLMSPSLRTLHFSYTLNLFPFLKYCHFPIYPPFPMRSLILFRFIIVDIVLLLLLSFQLSTSETLLILVVATGNGDEMAVLHSNGTWNLVSLPPGESGLVCKLPLSLNGLKQSPRAWFRRFSSVVQEFGMLWSSDQEGIQRLKQHLSATFKPKTWANSRQGEPLRDPGRYRRLVGKLNYLTITRSDISFPVSVSKKQDVVARSSTETEYRAMTLATCELIWLRQFLQELRFEKMNR</sequence>
<evidence type="ECO:0000256" key="1">
    <source>
        <dbReference type="SAM" id="Phobius"/>
    </source>
</evidence>
<feature type="transmembrane region" description="Helical" evidence="1">
    <location>
        <begin position="322"/>
        <end position="341"/>
    </location>
</feature>
<evidence type="ECO:0000313" key="2">
    <source>
        <dbReference type="EMBL" id="RVW39506.1"/>
    </source>
</evidence>
<protein>
    <recommendedName>
        <fullName evidence="4">Retrovirus-related Pol polyprotein from transposon RE1</fullName>
    </recommendedName>
</protein>
<proteinExistence type="predicted"/>
<dbReference type="AlphaFoldDB" id="A0A438DVH6"/>
<evidence type="ECO:0000313" key="3">
    <source>
        <dbReference type="Proteomes" id="UP000288805"/>
    </source>
</evidence>
<dbReference type="PANTHER" id="PTHR11439:SF484">
    <property type="entry name" value="REVERSE TRANSCRIPTASE TY1_COPIA-TYPE DOMAIN-CONTAINING PROTEIN"/>
    <property type="match status" value="1"/>
</dbReference>
<accession>A0A438DVH6</accession>